<comment type="caution">
    <text evidence="1">The sequence shown here is derived from an EMBL/GenBank/DDBJ whole genome shotgun (WGS) entry which is preliminary data.</text>
</comment>
<evidence type="ECO:0000313" key="2">
    <source>
        <dbReference type="Proteomes" id="UP000611723"/>
    </source>
</evidence>
<dbReference type="RefSeq" id="WP_201429985.1">
    <property type="nucleotide sequence ID" value="NZ_JAEQBW010000001.1"/>
</dbReference>
<evidence type="ECO:0000313" key="1">
    <source>
        <dbReference type="EMBL" id="MBK6264321.1"/>
    </source>
</evidence>
<dbReference type="Pfam" id="PF16264">
    <property type="entry name" value="SatD"/>
    <property type="match status" value="1"/>
</dbReference>
<keyword evidence="2" id="KW-1185">Reference proteome</keyword>
<proteinExistence type="predicted"/>
<dbReference type="EMBL" id="JAEQBW010000001">
    <property type="protein sequence ID" value="MBK6264321.1"/>
    <property type="molecule type" value="Genomic_DNA"/>
</dbReference>
<accession>A0A934WWP9</accession>
<dbReference type="InterPro" id="IPR032580">
    <property type="entry name" value="SatD"/>
</dbReference>
<gene>
    <name evidence="1" type="ORF">JKA74_04675</name>
</gene>
<reference evidence="1" key="1">
    <citation type="submission" date="2021-01" db="EMBL/GenBank/DDBJ databases">
        <title>Marivirga aurantiaca sp. nov., isolated from intertidal surface sediments.</title>
        <authorList>
            <person name="Zhang M."/>
        </authorList>
    </citation>
    <scope>NUCLEOTIDE SEQUENCE</scope>
    <source>
        <strain evidence="1">S37H4</strain>
    </source>
</reference>
<sequence>MKSHIIMADIIKSSDHNGSELMSAFKNIVKQVNDQMANEIISPLTITLGDEFQGVVKSLPAGINLVFQFDRLLLEKDFNLRFVLNYGEIETAINQDNAYGMLGEGLTLAREQLETVKNGDNRFSINGYNEEIVSLLNKGFKLYDYFYSQWTTKERMIVSEFLKGKDYKEVAKIFEKDISTMWRKEKSLNIAEYNTAKEMIQIIGKNAA</sequence>
<dbReference type="Proteomes" id="UP000611723">
    <property type="component" value="Unassembled WGS sequence"/>
</dbReference>
<organism evidence="1 2">
    <name type="scientific">Marivirga aurantiaca</name>
    <dbReference type="NCBI Taxonomy" id="2802615"/>
    <lineage>
        <taxon>Bacteria</taxon>
        <taxon>Pseudomonadati</taxon>
        <taxon>Bacteroidota</taxon>
        <taxon>Cytophagia</taxon>
        <taxon>Cytophagales</taxon>
        <taxon>Marivirgaceae</taxon>
        <taxon>Marivirga</taxon>
    </lineage>
</organism>
<dbReference type="AlphaFoldDB" id="A0A934WWP9"/>
<protein>
    <recommendedName>
        <fullName evidence="3">SatD family (SatD)</fullName>
    </recommendedName>
</protein>
<evidence type="ECO:0008006" key="3">
    <source>
        <dbReference type="Google" id="ProtNLM"/>
    </source>
</evidence>
<name>A0A934WWP9_9BACT</name>